<keyword evidence="5" id="KW-0998">Cell outer membrane</keyword>
<dbReference type="Proteomes" id="UP000450676">
    <property type="component" value="Unassembled WGS sequence"/>
</dbReference>
<feature type="signal peptide" evidence="6">
    <location>
        <begin position="1"/>
        <end position="26"/>
    </location>
</feature>
<evidence type="ECO:0000313" key="8">
    <source>
        <dbReference type="Proteomes" id="UP000450676"/>
    </source>
</evidence>
<sequence>MKTCKSIFTLKLAPALFVLLSGGAFAGSDAVLTIGGGAALAPRYSGSDENMALPMLLLDYSTASGFYASTMRGLGYGGSAGPFSYSAALGFRAPRKENGELPFGGKASKYLRGMGDVKGSATANLSAGYAIFEGLTVNLHTAQALSARETGGTYGAGLTGTLFKDAGNTVTLSLGFEMADKKYAQTYYGVSAQQALKSGYKVYKPKAGMYQADVAMSWQHKVDERWAVTGMLGVSGLLRDAANSPLTRRTTSPTAAVYASYGF</sequence>
<keyword evidence="4" id="KW-0472">Membrane</keyword>
<proteinExistence type="inferred from homology"/>
<dbReference type="Pfam" id="PF06629">
    <property type="entry name" value="MipA"/>
    <property type="match status" value="1"/>
</dbReference>
<gene>
    <name evidence="7" type="ORF">GTP77_15870</name>
</gene>
<evidence type="ECO:0000256" key="4">
    <source>
        <dbReference type="ARBA" id="ARBA00023136"/>
    </source>
</evidence>
<evidence type="ECO:0000256" key="1">
    <source>
        <dbReference type="ARBA" id="ARBA00004442"/>
    </source>
</evidence>
<name>A0A7X4HEB0_9BURK</name>
<evidence type="ECO:0000256" key="5">
    <source>
        <dbReference type="ARBA" id="ARBA00023237"/>
    </source>
</evidence>
<feature type="chain" id="PRO_5030558645" evidence="6">
    <location>
        <begin position="27"/>
        <end position="263"/>
    </location>
</feature>
<dbReference type="AlphaFoldDB" id="A0A7X4HEB0"/>
<dbReference type="GO" id="GO:0009279">
    <property type="term" value="C:cell outer membrane"/>
    <property type="evidence" value="ECO:0007669"/>
    <property type="project" value="UniProtKB-SubCell"/>
</dbReference>
<comment type="similarity">
    <text evidence="2">Belongs to the MipA/OmpV family.</text>
</comment>
<reference evidence="7 8" key="1">
    <citation type="submission" date="2019-12" db="EMBL/GenBank/DDBJ databases">
        <title>Novel species isolated from a subtropical stream in China.</title>
        <authorList>
            <person name="Lu H."/>
        </authorList>
    </citation>
    <scope>NUCLEOTIDE SEQUENCE [LARGE SCALE GENOMIC DNA]</scope>
    <source>
        <strain evidence="7 8">FT127W</strain>
    </source>
</reference>
<keyword evidence="3 6" id="KW-0732">Signal</keyword>
<dbReference type="PANTHER" id="PTHR38776">
    <property type="entry name" value="MLTA-INTERACTING PROTEIN-RELATED"/>
    <property type="match status" value="1"/>
</dbReference>
<accession>A0A7X4HEB0</accession>
<organism evidence="7 8">
    <name type="scientific">Pseudoduganella aquatica</name>
    <dbReference type="NCBI Taxonomy" id="2660641"/>
    <lineage>
        <taxon>Bacteria</taxon>
        <taxon>Pseudomonadati</taxon>
        <taxon>Pseudomonadota</taxon>
        <taxon>Betaproteobacteria</taxon>
        <taxon>Burkholderiales</taxon>
        <taxon>Oxalobacteraceae</taxon>
        <taxon>Telluria group</taxon>
        <taxon>Pseudoduganella</taxon>
    </lineage>
</organism>
<keyword evidence="8" id="KW-1185">Reference proteome</keyword>
<comment type="subcellular location">
    <subcellularLocation>
        <location evidence="1">Cell outer membrane</location>
    </subcellularLocation>
</comment>
<evidence type="ECO:0000256" key="2">
    <source>
        <dbReference type="ARBA" id="ARBA00005722"/>
    </source>
</evidence>
<dbReference type="InterPro" id="IPR010583">
    <property type="entry name" value="MipA"/>
</dbReference>
<dbReference type="PANTHER" id="PTHR38776:SF1">
    <property type="entry name" value="MLTA-INTERACTING PROTEIN-RELATED"/>
    <property type="match status" value="1"/>
</dbReference>
<evidence type="ECO:0000256" key="3">
    <source>
        <dbReference type="ARBA" id="ARBA00022729"/>
    </source>
</evidence>
<evidence type="ECO:0000256" key="6">
    <source>
        <dbReference type="SAM" id="SignalP"/>
    </source>
</evidence>
<dbReference type="EMBL" id="WWCU01000017">
    <property type="protein sequence ID" value="MYN08807.1"/>
    <property type="molecule type" value="Genomic_DNA"/>
</dbReference>
<comment type="caution">
    <text evidence="7">The sequence shown here is derived from an EMBL/GenBank/DDBJ whole genome shotgun (WGS) entry which is preliminary data.</text>
</comment>
<evidence type="ECO:0000313" key="7">
    <source>
        <dbReference type="EMBL" id="MYN08807.1"/>
    </source>
</evidence>
<dbReference type="RefSeq" id="WP_161073121.1">
    <property type="nucleotide sequence ID" value="NZ_WWCU01000017.1"/>
</dbReference>
<protein>
    <submittedName>
        <fullName evidence="7">MipA/OmpV family protein</fullName>
    </submittedName>
</protein>